<sequence length="127" mass="13801">MANTIRSVANNWAWDSAWGWDYGLCAMAAVRVGLPSSFFFDFLLHNSSMNTYAPNGANMGRGMPYLPGNGALLLAVGMASGGWDTSGNDSSSRRGSETIHRQCDDGKACIVSYGNWSWKAEDFVQFT</sequence>
<gene>
    <name evidence="1" type="ORF">LSP00402_LOCUS14385</name>
</gene>
<organism evidence="1">
    <name type="scientific">Lotharella oceanica</name>
    <dbReference type="NCBI Taxonomy" id="641309"/>
    <lineage>
        <taxon>Eukaryota</taxon>
        <taxon>Sar</taxon>
        <taxon>Rhizaria</taxon>
        <taxon>Cercozoa</taxon>
        <taxon>Chlorarachniophyceae</taxon>
        <taxon>Lotharella</taxon>
    </lineage>
</organism>
<proteinExistence type="predicted"/>
<dbReference type="AlphaFoldDB" id="A0A7S2TUY7"/>
<accession>A0A7S2TUY7</accession>
<reference evidence="1" key="1">
    <citation type="submission" date="2021-01" db="EMBL/GenBank/DDBJ databases">
        <authorList>
            <person name="Corre E."/>
            <person name="Pelletier E."/>
            <person name="Niang G."/>
            <person name="Scheremetjew M."/>
            <person name="Finn R."/>
            <person name="Kale V."/>
            <person name="Holt S."/>
            <person name="Cochrane G."/>
            <person name="Meng A."/>
            <person name="Brown T."/>
            <person name="Cohen L."/>
        </authorList>
    </citation>
    <scope>NUCLEOTIDE SEQUENCE</scope>
    <source>
        <strain evidence="1">CCMP622</strain>
    </source>
</reference>
<name>A0A7S2TUY7_9EUKA</name>
<protein>
    <submittedName>
        <fullName evidence="1">Uncharacterized protein</fullName>
    </submittedName>
</protein>
<dbReference type="EMBL" id="HBHP01023096">
    <property type="protein sequence ID" value="CAD9770400.1"/>
    <property type="molecule type" value="Transcribed_RNA"/>
</dbReference>
<evidence type="ECO:0000313" key="1">
    <source>
        <dbReference type="EMBL" id="CAD9770400.1"/>
    </source>
</evidence>